<evidence type="ECO:0008006" key="7">
    <source>
        <dbReference type="Google" id="ProtNLM"/>
    </source>
</evidence>
<feature type="repeat" description="PPR" evidence="3">
    <location>
        <begin position="855"/>
        <end position="889"/>
    </location>
</feature>
<evidence type="ECO:0000256" key="2">
    <source>
        <dbReference type="ARBA" id="ARBA00022737"/>
    </source>
</evidence>
<feature type="repeat" description="PPR" evidence="3">
    <location>
        <begin position="83"/>
        <end position="117"/>
    </location>
</feature>
<feature type="repeat" description="PPR" evidence="3">
    <location>
        <begin position="1136"/>
        <end position="1170"/>
    </location>
</feature>
<dbReference type="InterPro" id="IPR002885">
    <property type="entry name" value="PPR_rpt"/>
</dbReference>
<gene>
    <name evidence="5" type="ORF">IFM89_007716</name>
</gene>
<dbReference type="AlphaFoldDB" id="A0A835IVK5"/>
<protein>
    <recommendedName>
        <fullName evidence="7">Pentatricopeptide repeat-containing protein</fullName>
    </recommendedName>
</protein>
<feature type="repeat" description="PPR" evidence="3">
    <location>
        <begin position="960"/>
        <end position="995"/>
    </location>
</feature>
<feature type="repeat" description="PPR" evidence="3">
    <location>
        <begin position="925"/>
        <end position="959"/>
    </location>
</feature>
<evidence type="ECO:0000313" key="5">
    <source>
        <dbReference type="EMBL" id="KAF9624018.1"/>
    </source>
</evidence>
<feature type="repeat" description="PPR" evidence="3">
    <location>
        <begin position="14"/>
        <end position="44"/>
    </location>
</feature>
<dbReference type="PROSITE" id="PS51375">
    <property type="entry name" value="PPR"/>
    <property type="match status" value="18"/>
</dbReference>
<dbReference type="EMBL" id="JADFTS010000001">
    <property type="protein sequence ID" value="KAF9624018.1"/>
    <property type="molecule type" value="Genomic_DNA"/>
</dbReference>
<proteinExistence type="inferred from homology"/>
<dbReference type="PANTHER" id="PTHR47447:SF23">
    <property type="entry name" value="PENTACOTRIPEPTIDE-REPEAT REGION OF PRORP DOMAIN-CONTAINING PROTEIN"/>
    <property type="match status" value="1"/>
</dbReference>
<keyword evidence="2" id="KW-0677">Repeat</keyword>
<feature type="repeat" description="PPR" evidence="3">
    <location>
        <begin position="118"/>
        <end position="152"/>
    </location>
</feature>
<keyword evidence="6" id="KW-1185">Reference proteome</keyword>
<feature type="repeat" description="PPR" evidence="3">
    <location>
        <begin position="48"/>
        <end position="82"/>
    </location>
</feature>
<evidence type="ECO:0000256" key="4">
    <source>
        <dbReference type="SAM" id="MobiDB-lite"/>
    </source>
</evidence>
<dbReference type="Pfam" id="PF13041">
    <property type="entry name" value="PPR_2"/>
    <property type="match status" value="6"/>
</dbReference>
<dbReference type="Pfam" id="PF13812">
    <property type="entry name" value="PPR_3"/>
    <property type="match status" value="3"/>
</dbReference>
<feature type="region of interest" description="Disordered" evidence="4">
    <location>
        <begin position="1208"/>
        <end position="1237"/>
    </location>
</feature>
<feature type="repeat" description="PPR" evidence="3">
    <location>
        <begin position="270"/>
        <end position="304"/>
    </location>
</feature>
<dbReference type="SUPFAM" id="SSF81901">
    <property type="entry name" value="HCP-like"/>
    <property type="match status" value="1"/>
</dbReference>
<dbReference type="Proteomes" id="UP000631114">
    <property type="component" value="Unassembled WGS sequence"/>
</dbReference>
<dbReference type="PANTHER" id="PTHR47447">
    <property type="entry name" value="OS03G0856100 PROTEIN"/>
    <property type="match status" value="1"/>
</dbReference>
<name>A0A835IVK5_9MAGN</name>
<evidence type="ECO:0000256" key="1">
    <source>
        <dbReference type="ARBA" id="ARBA00007626"/>
    </source>
</evidence>
<feature type="repeat" description="PPR" evidence="3">
    <location>
        <begin position="405"/>
        <end position="439"/>
    </location>
</feature>
<organism evidence="5 6">
    <name type="scientific">Coptis chinensis</name>
    <dbReference type="NCBI Taxonomy" id="261450"/>
    <lineage>
        <taxon>Eukaryota</taxon>
        <taxon>Viridiplantae</taxon>
        <taxon>Streptophyta</taxon>
        <taxon>Embryophyta</taxon>
        <taxon>Tracheophyta</taxon>
        <taxon>Spermatophyta</taxon>
        <taxon>Magnoliopsida</taxon>
        <taxon>Ranunculales</taxon>
        <taxon>Ranunculaceae</taxon>
        <taxon>Coptidoideae</taxon>
        <taxon>Coptis</taxon>
    </lineage>
</organism>
<feature type="repeat" description="PPR" evidence="3">
    <location>
        <begin position="996"/>
        <end position="1030"/>
    </location>
</feature>
<feature type="repeat" description="PPR" evidence="3">
    <location>
        <begin position="235"/>
        <end position="269"/>
    </location>
</feature>
<feature type="repeat" description="PPR" evidence="3">
    <location>
        <begin position="305"/>
        <end position="339"/>
    </location>
</feature>
<feature type="region of interest" description="Disordered" evidence="4">
    <location>
        <begin position="566"/>
        <end position="586"/>
    </location>
</feature>
<evidence type="ECO:0000313" key="6">
    <source>
        <dbReference type="Proteomes" id="UP000631114"/>
    </source>
</evidence>
<feature type="repeat" description="PPR" evidence="3">
    <location>
        <begin position="890"/>
        <end position="924"/>
    </location>
</feature>
<comment type="similarity">
    <text evidence="1">Belongs to the PPR family. P subfamily.</text>
</comment>
<feature type="repeat" description="PPR" evidence="3">
    <location>
        <begin position="1066"/>
        <end position="1100"/>
    </location>
</feature>
<dbReference type="SUPFAM" id="SSF48452">
    <property type="entry name" value="TPR-like"/>
    <property type="match status" value="1"/>
</dbReference>
<dbReference type="OrthoDB" id="5588846at2759"/>
<dbReference type="InterPro" id="IPR011990">
    <property type="entry name" value="TPR-like_helical_dom_sf"/>
</dbReference>
<accession>A0A835IVK5</accession>
<sequence length="1237" mass="139191">MWLGEMRGDGWDVDKFTLTPILQGYCNAGKFKEALIVFNRIFDRGWVDEHVFTILMVSFSKWGEVDKAFELVEKMEGLNMNPNEKTLCSLIHGFAKESRVDKALQLFEKMQILAFNPDLPLYSVLIEGLCKKKELDKALQLYTQMKSTGIYPDVHVYRILISSFCLVGHFVTVNNLLEEGVEGLDVGAIVLLYNAVLDGLVSCGLAYKAYLLIRAMMGTECVDEAVMFKGKVSPNNASFFIVIDGLCKTEKLDEALILYRGMIQMGCERNVLLYNNVIEALCNSDRLEESFEILGEMKESGLRPTEFTHNCIFGCLCRRESVMALLDLMKEMRVCGHEPWIKHSSGLIKQLCSRGDAIKACDFLADMAREGFLPDIIAYSAAIDGKSDMGHIYFKEMKEIEMRPDPYVYVALISGSISNGNLLLALEIMKEMVQNKQFPVPSDNNYCLMIDAVSKLSENPTTSLDMKNLTLGGGIPAICSVSKQGGIDGLDPNGFLGPLVWSDPTIHRHGIATRACRCGTQSAYSEFKLCSEDFHLKGKGQALLQSLLSSSSILFTSPNPKNYTKSLHLSQSSSSSSSSSSSVTPTPIISHSPKHIFLPLLQQEEEKTSTRRYKDPILKFFISRSSDHTQDPSYEGRTLLQKNRRSLWRLADMGPGETDIIEDEELHEEEVVDEGDLSSSPVEGVLAEIIQLARNVPEDSTLGELLVPFEGKLGENECVKMLSLLVDEGLVVGCLYFFEWMGLQEPSLVSPKACSVMFTLGKAGFGEKLMVLYRNLPTTMRFRDVRLYNAAISGLSCCGRFDDAWEVFEAMDRMNIQPDHVTCSILITVMRRSGRSAKDVWEFFEKMNSNGVKWSLEVMGALIKSFCDEGLKDEALVIQSEMEKRGVSSNVIIYNTLMDAYSKDNQIEEAEGLFLEMKEKGLKPTSASYNILMDAYSRRMQPEIIEDLLREMQDAGLEPNVKSYTCLISAYGRQKRMSDKAADAFLRMKKLGIKPTSHSYTALIHAYSVNGWHEKAYITFENMEREGIKPSVETYTALLDAFRRAGDTRTLMGIWKLMTEDKIKGTHVTFNTLLDGFAKQGQYSEARDVVSEFGRIGLQPTVMTYNMLMNAYARGGQHSKLPLLLKEMAVLNLKPDSITYSTMIYAYVRVRDFSKAFYYHKQMVKSKQVPDAKSYQKLRAILDVKAALKNRKDKSALLGIINSSMGMLKEKRKGKKDEFWKNRKKRPASTYSSGPRR</sequence>
<comment type="caution">
    <text evidence="5">The sequence shown here is derived from an EMBL/GenBank/DDBJ whole genome shotgun (WGS) entry which is preliminary data.</text>
</comment>
<dbReference type="Gene3D" id="1.25.40.10">
    <property type="entry name" value="Tetratricopeptide repeat domain"/>
    <property type="match status" value="7"/>
</dbReference>
<feature type="repeat" description="PPR" evidence="3">
    <location>
        <begin position="784"/>
        <end position="818"/>
    </location>
</feature>
<dbReference type="NCBIfam" id="TIGR00756">
    <property type="entry name" value="PPR"/>
    <property type="match status" value="15"/>
</dbReference>
<reference evidence="5 6" key="1">
    <citation type="submission" date="2020-10" db="EMBL/GenBank/DDBJ databases">
        <title>The Coptis chinensis genome and diversification of protoberbering-type alkaloids.</title>
        <authorList>
            <person name="Wang B."/>
            <person name="Shu S."/>
            <person name="Song C."/>
            <person name="Liu Y."/>
        </authorList>
    </citation>
    <scope>NUCLEOTIDE SEQUENCE [LARGE SCALE GENOMIC DNA]</scope>
    <source>
        <strain evidence="5">HL-2020</strain>
        <tissue evidence="5">Leaf</tissue>
    </source>
</reference>
<feature type="repeat" description="PPR" evidence="3">
    <location>
        <begin position="1101"/>
        <end position="1135"/>
    </location>
</feature>
<dbReference type="Pfam" id="PF01535">
    <property type="entry name" value="PPR"/>
    <property type="match status" value="3"/>
</dbReference>
<feature type="repeat" description="PPR" evidence="3">
    <location>
        <begin position="819"/>
        <end position="854"/>
    </location>
</feature>
<evidence type="ECO:0000256" key="3">
    <source>
        <dbReference type="PROSITE-ProRule" id="PRU00708"/>
    </source>
</evidence>